<feature type="region of interest" description="Disordered" evidence="1">
    <location>
        <begin position="185"/>
        <end position="206"/>
    </location>
</feature>
<comment type="caution">
    <text evidence="2">The sequence shown here is derived from an EMBL/GenBank/DDBJ whole genome shotgun (WGS) entry which is preliminary data.</text>
</comment>
<dbReference type="PANTHER" id="PTHR33696">
    <property type="entry name" value="T22J18.15-RELATED"/>
    <property type="match status" value="1"/>
</dbReference>
<dbReference type="PANTHER" id="PTHR33696:SF3">
    <property type="entry name" value="FLZ-TYPE DOMAIN-CONTAINING PROTEIN"/>
    <property type="match status" value="1"/>
</dbReference>
<name>A0A9Q0K5I8_9MAGN</name>
<organism evidence="2 3">
    <name type="scientific">Protea cynaroides</name>
    <dbReference type="NCBI Taxonomy" id="273540"/>
    <lineage>
        <taxon>Eukaryota</taxon>
        <taxon>Viridiplantae</taxon>
        <taxon>Streptophyta</taxon>
        <taxon>Embryophyta</taxon>
        <taxon>Tracheophyta</taxon>
        <taxon>Spermatophyta</taxon>
        <taxon>Magnoliopsida</taxon>
        <taxon>Proteales</taxon>
        <taxon>Proteaceae</taxon>
        <taxon>Protea</taxon>
    </lineage>
</organism>
<reference evidence="2" key="1">
    <citation type="journal article" date="2023" name="Plant J.">
        <title>The genome of the king protea, Protea cynaroides.</title>
        <authorList>
            <person name="Chang J."/>
            <person name="Duong T.A."/>
            <person name="Schoeman C."/>
            <person name="Ma X."/>
            <person name="Roodt D."/>
            <person name="Barker N."/>
            <person name="Li Z."/>
            <person name="Van de Peer Y."/>
            <person name="Mizrachi E."/>
        </authorList>
    </citation>
    <scope>NUCLEOTIDE SEQUENCE</scope>
    <source>
        <tissue evidence="2">Young leaves</tissue>
    </source>
</reference>
<feature type="region of interest" description="Disordered" evidence="1">
    <location>
        <begin position="126"/>
        <end position="158"/>
    </location>
</feature>
<evidence type="ECO:0000313" key="2">
    <source>
        <dbReference type="EMBL" id="KAJ4963632.1"/>
    </source>
</evidence>
<evidence type="ECO:0000256" key="1">
    <source>
        <dbReference type="SAM" id="MobiDB-lite"/>
    </source>
</evidence>
<feature type="region of interest" description="Disordered" evidence="1">
    <location>
        <begin position="1"/>
        <end position="105"/>
    </location>
</feature>
<evidence type="ECO:0000313" key="3">
    <source>
        <dbReference type="Proteomes" id="UP001141806"/>
    </source>
</evidence>
<accession>A0A9Q0K5I8</accession>
<gene>
    <name evidence="2" type="ORF">NE237_023571</name>
</gene>
<dbReference type="OrthoDB" id="745459at2759"/>
<dbReference type="Proteomes" id="UP001141806">
    <property type="component" value="Unassembled WGS sequence"/>
</dbReference>
<keyword evidence="3" id="KW-1185">Reference proteome</keyword>
<feature type="compositionally biased region" description="Polar residues" evidence="1">
    <location>
        <begin position="49"/>
        <end position="65"/>
    </location>
</feature>
<dbReference type="AlphaFoldDB" id="A0A9Q0K5I8"/>
<sequence length="206" mass="22851">MRRKYDSEEGMPFSWEKKPGISKLNPTTTRAHQKHNWPTHSKMEIGRPVSSSSCDPATATASTNKKVCEEQQEPLKLPPPPGLLQPPHQGSSNRRTSFVRGLGSLGVRRQQDPFLAAYKECTKSVRNGDCTSSSNPDNSKYSMINNGENGNRKHDIRGSGTSLFRKTAFLSSCKHSCEVRDDSFIKLPLPPPPPSSKQSNHGYTKN</sequence>
<protein>
    <submittedName>
        <fullName evidence="2">Uncharacterized protein</fullName>
    </submittedName>
</protein>
<feature type="compositionally biased region" description="Polar residues" evidence="1">
    <location>
        <begin position="129"/>
        <end position="149"/>
    </location>
</feature>
<proteinExistence type="predicted"/>
<dbReference type="EMBL" id="JAMYWD010000008">
    <property type="protein sequence ID" value="KAJ4963632.1"/>
    <property type="molecule type" value="Genomic_DNA"/>
</dbReference>